<dbReference type="AlphaFoldDB" id="A0A4Y1WPR6"/>
<dbReference type="EMBL" id="AP019735">
    <property type="protein sequence ID" value="BBL03103.1"/>
    <property type="molecule type" value="Genomic_DNA"/>
</dbReference>
<gene>
    <name evidence="1" type="ORF">A5CBH24_04160</name>
</gene>
<sequence length="117" mass="13364">MRWKSGNGHQCIGGLGARAFRASFGVYDHPAVLHLLPHCQEAYEAYYRKRGASGRVYEDLQDVPETLRDVAYYKQMKFVDVETLYGIDSPANFIRFATDHYGELGLSRLNIFASNKR</sequence>
<protein>
    <submittedName>
        <fullName evidence="1">Uncharacterized protein</fullName>
    </submittedName>
</protein>
<dbReference type="KEGG" id="acou:A5CBH24_04160"/>
<keyword evidence="2" id="KW-1185">Reference proteome</keyword>
<reference evidence="2" key="1">
    <citation type="submission" date="2019-06" db="EMBL/GenBank/DDBJ databases">
        <title>Alistipes onderdonkii subsp. vulgaris subsp. nov., Alistipes dispar sp. nov. and Alistipes communis sp. nov., isolated from human faeces, and creation of Alistipes onderdonkii subsp. onderdonkii subsp. nov.</title>
        <authorList>
            <person name="Sakamoto M."/>
            <person name="Ikeyama N."/>
            <person name="Ogata Y."/>
            <person name="Suda W."/>
            <person name="Iino T."/>
            <person name="Hattori M."/>
            <person name="Ohkuma M."/>
        </authorList>
    </citation>
    <scope>NUCLEOTIDE SEQUENCE [LARGE SCALE GENOMIC DNA]</scope>
    <source>
        <strain evidence="2">5CBH24</strain>
    </source>
</reference>
<dbReference type="Proteomes" id="UP000318946">
    <property type="component" value="Chromosome"/>
</dbReference>
<accession>A0A4Y1WPR6</accession>
<proteinExistence type="predicted"/>
<evidence type="ECO:0000313" key="2">
    <source>
        <dbReference type="Proteomes" id="UP000318946"/>
    </source>
</evidence>
<evidence type="ECO:0000313" key="1">
    <source>
        <dbReference type="EMBL" id="BBL03103.1"/>
    </source>
</evidence>
<organism evidence="1 2">
    <name type="scientific">Alistipes communis</name>
    <dbReference type="NCBI Taxonomy" id="2585118"/>
    <lineage>
        <taxon>Bacteria</taxon>
        <taxon>Pseudomonadati</taxon>
        <taxon>Bacteroidota</taxon>
        <taxon>Bacteroidia</taxon>
        <taxon>Bacteroidales</taxon>
        <taxon>Rikenellaceae</taxon>
        <taxon>Alistipes</taxon>
    </lineage>
</organism>
<name>A0A4Y1WPR6_9BACT</name>